<dbReference type="EMBL" id="RQGN01000058">
    <property type="protein sequence ID" value="TGM00516.1"/>
    <property type="molecule type" value="Genomic_DNA"/>
</dbReference>
<comment type="caution">
    <text evidence="2">The sequence shown here is derived from an EMBL/GenBank/DDBJ whole genome shotgun (WGS) entry which is preliminary data.</text>
</comment>
<organism evidence="2 3">
    <name type="scientific">Leptospira barantonii</name>
    <dbReference type="NCBI Taxonomy" id="2023184"/>
    <lineage>
        <taxon>Bacteria</taxon>
        <taxon>Pseudomonadati</taxon>
        <taxon>Spirochaetota</taxon>
        <taxon>Spirochaetia</taxon>
        <taxon>Leptospirales</taxon>
        <taxon>Leptospiraceae</taxon>
        <taxon>Leptospira</taxon>
    </lineage>
</organism>
<keyword evidence="1" id="KW-0732">Signal</keyword>
<evidence type="ECO:0000313" key="2">
    <source>
        <dbReference type="EMBL" id="TGM00516.1"/>
    </source>
</evidence>
<evidence type="ECO:0000256" key="1">
    <source>
        <dbReference type="SAM" id="SignalP"/>
    </source>
</evidence>
<dbReference type="OrthoDB" id="340843at2"/>
<accession>A0A5F2B4K5</accession>
<gene>
    <name evidence="2" type="ORF">EHQ76_12260</name>
</gene>
<name>A0A5F2B4K5_9LEPT</name>
<reference evidence="2 3" key="1">
    <citation type="journal article" date="2019" name="PLoS Negl. Trop. Dis.">
        <title>Revisiting the worldwide diversity of Leptospira species in the environment.</title>
        <authorList>
            <person name="Vincent A.T."/>
            <person name="Schiettekatte O."/>
            <person name="Bourhy P."/>
            <person name="Veyrier F.J."/>
            <person name="Picardeau M."/>
        </authorList>
    </citation>
    <scope>NUCLEOTIDE SEQUENCE [LARGE SCALE GENOMIC DNA]</scope>
    <source>
        <strain evidence="2 3">201702444</strain>
    </source>
</reference>
<dbReference type="RefSeq" id="WP_135671218.1">
    <property type="nucleotide sequence ID" value="NZ_RQGN01000058.1"/>
</dbReference>
<dbReference type="Proteomes" id="UP000298429">
    <property type="component" value="Unassembled WGS sequence"/>
</dbReference>
<feature type="chain" id="PRO_5022659924" description="Lipoprotein" evidence="1">
    <location>
        <begin position="27"/>
        <end position="147"/>
    </location>
</feature>
<feature type="signal peptide" evidence="1">
    <location>
        <begin position="1"/>
        <end position="26"/>
    </location>
</feature>
<dbReference type="AlphaFoldDB" id="A0A5F2B4K5"/>
<evidence type="ECO:0008006" key="4">
    <source>
        <dbReference type="Google" id="ProtNLM"/>
    </source>
</evidence>
<protein>
    <recommendedName>
        <fullName evidence="4">Lipoprotein</fullName>
    </recommendedName>
</protein>
<proteinExistence type="predicted"/>
<sequence length="147" mass="16047">MKTKNILKTLLLLVCAFALTALVSFCAGIGGDQVAGDDDFKDRFETALRGKLLSCNILDPVASNAVILFWKDSSNPKGPLSFLEPSSYYTQRDIDFCVKSISATPCGANVQEFTSNQTLTILMYCRPKAACLLDKTHMGHGEWCVGQ</sequence>
<evidence type="ECO:0000313" key="3">
    <source>
        <dbReference type="Proteomes" id="UP000298429"/>
    </source>
</evidence>